<protein>
    <recommendedName>
        <fullName evidence="12 13">Glucose-methanol-choline oxidoreductase N-terminal domain-containing protein</fullName>
    </recommendedName>
</protein>
<evidence type="ECO:0000256" key="2">
    <source>
        <dbReference type="ARBA" id="ARBA00010790"/>
    </source>
</evidence>
<evidence type="ECO:0000256" key="4">
    <source>
        <dbReference type="ARBA" id="ARBA00022729"/>
    </source>
</evidence>
<evidence type="ECO:0000256" key="8">
    <source>
        <dbReference type="PIRSR" id="PIRSR000137-1"/>
    </source>
</evidence>
<reference evidence="14 15" key="1">
    <citation type="submission" date="2024-01" db="EMBL/GenBank/DDBJ databases">
        <title>A draft genome for a cacao thread blight-causing isolate of Paramarasmius palmivorus.</title>
        <authorList>
            <person name="Baruah I.K."/>
            <person name="Bukari Y."/>
            <person name="Amoako-Attah I."/>
            <person name="Meinhardt L.W."/>
            <person name="Bailey B.A."/>
            <person name="Cohen S.P."/>
        </authorList>
    </citation>
    <scope>NUCLEOTIDE SEQUENCE [LARGE SCALE GENOMIC DNA]</scope>
    <source>
        <strain evidence="14 15">GH-12</strain>
    </source>
</reference>
<comment type="caution">
    <text evidence="14">The sequence shown here is derived from an EMBL/GenBank/DDBJ whole genome shotgun (WGS) entry which is preliminary data.</text>
</comment>
<dbReference type="PANTHER" id="PTHR11552">
    <property type="entry name" value="GLUCOSE-METHANOL-CHOLINE GMC OXIDOREDUCTASE"/>
    <property type="match status" value="1"/>
</dbReference>
<dbReference type="AlphaFoldDB" id="A0AAW0DKG4"/>
<feature type="domain" description="Glucose-methanol-choline oxidoreductase N-terminal" evidence="12">
    <location>
        <begin position="101"/>
        <end position="124"/>
    </location>
</feature>
<dbReference type="SUPFAM" id="SSF54373">
    <property type="entry name" value="FAD-linked reductases, C-terminal domain"/>
    <property type="match status" value="1"/>
</dbReference>
<dbReference type="SUPFAM" id="SSF51905">
    <property type="entry name" value="FAD/NAD(P)-binding domain"/>
    <property type="match status" value="1"/>
</dbReference>
<gene>
    <name evidence="14" type="ORF">VNI00_003796</name>
</gene>
<feature type="binding site" evidence="9">
    <location>
        <position position="249"/>
    </location>
    <ligand>
        <name>FAD</name>
        <dbReference type="ChEBI" id="CHEBI:57692"/>
    </ligand>
</feature>
<feature type="signal peptide" evidence="11">
    <location>
        <begin position="1"/>
        <end position="18"/>
    </location>
</feature>
<dbReference type="PROSITE" id="PS00623">
    <property type="entry name" value="GMC_OXRED_1"/>
    <property type="match status" value="1"/>
</dbReference>
<dbReference type="PANTHER" id="PTHR11552:SF201">
    <property type="entry name" value="GLUCOSE-METHANOL-CHOLINE OXIDOREDUCTASE N-TERMINAL DOMAIN-CONTAINING PROTEIN"/>
    <property type="match status" value="1"/>
</dbReference>
<feature type="active site" description="Proton acceptor" evidence="8">
    <location>
        <position position="551"/>
    </location>
</feature>
<dbReference type="InterPro" id="IPR036188">
    <property type="entry name" value="FAD/NAD-bd_sf"/>
</dbReference>
<dbReference type="PIRSF" id="PIRSF000137">
    <property type="entry name" value="Alcohol_oxidase"/>
    <property type="match status" value="1"/>
</dbReference>
<evidence type="ECO:0000256" key="3">
    <source>
        <dbReference type="ARBA" id="ARBA00022630"/>
    </source>
</evidence>
<dbReference type="InterPro" id="IPR007867">
    <property type="entry name" value="GMC_OxRtase_C"/>
</dbReference>
<dbReference type="Gene3D" id="3.50.50.60">
    <property type="entry name" value="FAD/NAD(P)-binding domain"/>
    <property type="match status" value="1"/>
</dbReference>
<dbReference type="InterPro" id="IPR012132">
    <property type="entry name" value="GMC_OxRdtase"/>
</dbReference>
<feature type="domain" description="Glucose-methanol-choline oxidoreductase N-terminal" evidence="13">
    <location>
        <begin position="288"/>
        <end position="302"/>
    </location>
</feature>
<keyword evidence="6" id="KW-0560">Oxidoreductase</keyword>
<proteinExistence type="inferred from homology"/>
<dbReference type="PROSITE" id="PS00624">
    <property type="entry name" value="GMC_OXRED_2"/>
    <property type="match status" value="1"/>
</dbReference>
<evidence type="ECO:0000259" key="13">
    <source>
        <dbReference type="PROSITE" id="PS00624"/>
    </source>
</evidence>
<sequence>MLLLSALVLAALIATTSSQSTDVYDYIVVGGGTAGLSLAVRLSEDASLKVLVLEAGESGFENPNITDIRNRFLPYDTQIDWALPTVPQASAGDRVYVQRQGKALGGSSAINGALYLRPDAREFEAFEALGAKGWSWDTFLKYYKRSETLVTGGDTFSLEPDAASHGTEGPIHVSFGHGVSSFFRDYAMPTIENLGQEINADVSDGSTNGGAPMQVTLFDGTFNRSYAANSYYIPNRDRENLVVLTESLVSRITWGEDQDGVAVANGVEYLTTDGTSTASGKNIIVSSGALNTPKLLELSGIGDPLVLDRIGINLKVNNTGVGKNLQNQYGINVIYKLKDGSVEIGDQYLTPLLNMVPAQIVLSPDDLARSTEILTAPTGNVSRSQFDALKKLLDDGVAQTEIAWSLVTDEDGGIELQLYTTDLHPFSRGSAHASSSNPEDKVTVDPQYFSAEHDWWYLAKAVMYSRNITAAEPLASIIEREVLPGADYDTTEKVQEWLLPNFRTMSHFVGTASALPQEDDGVVDPETLIVYGTSNVRVVDCSVIPLLPGIHTQSIAYAIAEKAADIIKSQSQTA</sequence>
<keyword evidence="5 9" id="KW-0274">FAD</keyword>
<evidence type="ECO:0000256" key="10">
    <source>
        <dbReference type="RuleBase" id="RU003968"/>
    </source>
</evidence>
<evidence type="ECO:0000256" key="7">
    <source>
        <dbReference type="ARBA" id="ARBA00023180"/>
    </source>
</evidence>
<dbReference type="GO" id="GO:0050660">
    <property type="term" value="F:flavin adenine dinucleotide binding"/>
    <property type="evidence" value="ECO:0007669"/>
    <property type="project" value="InterPro"/>
</dbReference>
<dbReference type="Proteomes" id="UP001383192">
    <property type="component" value="Unassembled WGS sequence"/>
</dbReference>
<dbReference type="InterPro" id="IPR027424">
    <property type="entry name" value="Glucose_Oxidase_domain_2"/>
</dbReference>
<dbReference type="Gene3D" id="4.10.450.10">
    <property type="entry name" value="Glucose Oxidase, domain 2"/>
    <property type="match status" value="1"/>
</dbReference>
<evidence type="ECO:0000259" key="12">
    <source>
        <dbReference type="PROSITE" id="PS00623"/>
    </source>
</evidence>
<evidence type="ECO:0000313" key="15">
    <source>
        <dbReference type="Proteomes" id="UP001383192"/>
    </source>
</evidence>
<keyword evidence="7" id="KW-0325">Glycoprotein</keyword>
<evidence type="ECO:0000256" key="5">
    <source>
        <dbReference type="ARBA" id="ARBA00022827"/>
    </source>
</evidence>
<dbReference type="Pfam" id="PF05199">
    <property type="entry name" value="GMC_oxred_C"/>
    <property type="match status" value="1"/>
</dbReference>
<evidence type="ECO:0000313" key="14">
    <source>
        <dbReference type="EMBL" id="KAK7053177.1"/>
    </source>
</evidence>
<accession>A0AAW0DKG4</accession>
<evidence type="ECO:0000256" key="6">
    <source>
        <dbReference type="ARBA" id="ARBA00023002"/>
    </source>
</evidence>
<keyword evidence="15" id="KW-1185">Reference proteome</keyword>
<feature type="chain" id="PRO_5043799366" description="Glucose-methanol-choline oxidoreductase N-terminal domain-containing protein" evidence="11">
    <location>
        <begin position="19"/>
        <end position="574"/>
    </location>
</feature>
<dbReference type="EMBL" id="JAYKXP010000010">
    <property type="protein sequence ID" value="KAK7053177.1"/>
    <property type="molecule type" value="Genomic_DNA"/>
</dbReference>
<evidence type="ECO:0000256" key="11">
    <source>
        <dbReference type="SAM" id="SignalP"/>
    </source>
</evidence>
<dbReference type="Gene3D" id="3.30.560.10">
    <property type="entry name" value="Glucose Oxidase, domain 3"/>
    <property type="match status" value="1"/>
</dbReference>
<dbReference type="Pfam" id="PF00732">
    <property type="entry name" value="GMC_oxred_N"/>
    <property type="match status" value="1"/>
</dbReference>
<name>A0AAW0DKG4_9AGAR</name>
<dbReference type="GO" id="GO:0016614">
    <property type="term" value="F:oxidoreductase activity, acting on CH-OH group of donors"/>
    <property type="evidence" value="ECO:0007669"/>
    <property type="project" value="InterPro"/>
</dbReference>
<dbReference type="InterPro" id="IPR000172">
    <property type="entry name" value="GMC_OxRdtase_N"/>
</dbReference>
<comment type="cofactor">
    <cofactor evidence="1 9">
        <name>FAD</name>
        <dbReference type="ChEBI" id="CHEBI:57692"/>
    </cofactor>
</comment>
<keyword evidence="3 10" id="KW-0285">Flavoprotein</keyword>
<keyword evidence="4 11" id="KW-0732">Signal</keyword>
<evidence type="ECO:0000256" key="1">
    <source>
        <dbReference type="ARBA" id="ARBA00001974"/>
    </source>
</evidence>
<organism evidence="14 15">
    <name type="scientific">Paramarasmius palmivorus</name>
    <dbReference type="NCBI Taxonomy" id="297713"/>
    <lineage>
        <taxon>Eukaryota</taxon>
        <taxon>Fungi</taxon>
        <taxon>Dikarya</taxon>
        <taxon>Basidiomycota</taxon>
        <taxon>Agaricomycotina</taxon>
        <taxon>Agaricomycetes</taxon>
        <taxon>Agaricomycetidae</taxon>
        <taxon>Agaricales</taxon>
        <taxon>Marasmiineae</taxon>
        <taxon>Marasmiaceae</taxon>
        <taxon>Paramarasmius</taxon>
    </lineage>
</organism>
<feature type="active site" description="Proton donor" evidence="8">
    <location>
        <position position="507"/>
    </location>
</feature>
<evidence type="ECO:0000256" key="9">
    <source>
        <dbReference type="PIRSR" id="PIRSR000137-2"/>
    </source>
</evidence>
<comment type="similarity">
    <text evidence="2 10">Belongs to the GMC oxidoreductase family.</text>
</comment>